<evidence type="ECO:0000313" key="2">
    <source>
        <dbReference type="EMBL" id="GAL25314.1"/>
    </source>
</evidence>
<dbReference type="Proteomes" id="UP000029223">
    <property type="component" value="Unassembled WGS sequence"/>
</dbReference>
<keyword evidence="3" id="KW-1185">Reference proteome</keyword>
<dbReference type="GO" id="GO:0005524">
    <property type="term" value="F:ATP binding"/>
    <property type="evidence" value="ECO:0007669"/>
    <property type="project" value="UniProtKB-KW"/>
</dbReference>
<dbReference type="SUPFAM" id="SSF52540">
    <property type="entry name" value="P-loop containing nucleoside triphosphate hydrolases"/>
    <property type="match status" value="1"/>
</dbReference>
<reference evidence="3" key="1">
    <citation type="submission" date="2014-09" db="EMBL/GenBank/DDBJ databases">
        <title>Vibrio variabilis JCM 19239. (C206) whole genome shotgun sequence.</title>
        <authorList>
            <person name="Sawabe T."/>
            <person name="Meirelles P."/>
            <person name="Nakanishi M."/>
            <person name="Sayaka M."/>
            <person name="Hattori M."/>
            <person name="Ohkuma M."/>
        </authorList>
    </citation>
    <scope>NUCLEOTIDE SEQUENCE [LARGE SCALE GENOMIC DNA]</scope>
    <source>
        <strain evidence="3">JCM 19239</strain>
    </source>
</reference>
<comment type="caution">
    <text evidence="2">The sequence shown here is derived from an EMBL/GenBank/DDBJ whole genome shotgun (WGS) entry which is preliminary data.</text>
</comment>
<feature type="domain" description="ABC transporter" evidence="1">
    <location>
        <begin position="7"/>
        <end position="50"/>
    </location>
</feature>
<keyword evidence="2" id="KW-0547">Nucleotide-binding</keyword>
<dbReference type="InterPro" id="IPR039421">
    <property type="entry name" value="Type_1_exporter"/>
</dbReference>
<reference evidence="3" key="2">
    <citation type="submission" date="2014-09" db="EMBL/GenBank/DDBJ databases">
        <authorList>
            <consortium name="NBRP consortium"/>
            <person name="Sawabe T."/>
            <person name="Meirelles P."/>
            <person name="Nakanishi M."/>
            <person name="Sayaka M."/>
            <person name="Hattori M."/>
            <person name="Ohkuma M."/>
        </authorList>
    </citation>
    <scope>NUCLEOTIDE SEQUENCE [LARGE SCALE GENOMIC DNA]</scope>
    <source>
        <strain evidence="3">JCM 19239</strain>
    </source>
</reference>
<evidence type="ECO:0000313" key="3">
    <source>
        <dbReference type="Proteomes" id="UP000029223"/>
    </source>
</evidence>
<sequence length="125" mass="13739">MEFINNLDDGLDTVIGENGASLSGGQRQRIAIARALLRDAPVLILDEATSALDTESERAIQSALDELQKDKTVLVIAHRLSTIEEADEILVVDEGEIIERGDHKTLIEHQGAYAQLHKVQFGDHE</sequence>
<dbReference type="Gene3D" id="3.40.50.300">
    <property type="entry name" value="P-loop containing nucleotide triphosphate hydrolases"/>
    <property type="match status" value="1"/>
</dbReference>
<dbReference type="Pfam" id="PF00005">
    <property type="entry name" value="ABC_tran"/>
    <property type="match status" value="1"/>
</dbReference>
<dbReference type="PANTHER" id="PTHR43394:SF1">
    <property type="entry name" value="ATP-BINDING CASSETTE SUB-FAMILY B MEMBER 10, MITOCHONDRIAL"/>
    <property type="match status" value="1"/>
</dbReference>
<dbReference type="PANTHER" id="PTHR43394">
    <property type="entry name" value="ATP-DEPENDENT PERMEASE MDL1, MITOCHONDRIAL"/>
    <property type="match status" value="1"/>
</dbReference>
<gene>
    <name evidence="2" type="ORF">JCM19239_6234</name>
</gene>
<accession>A0ABQ0J957</accession>
<dbReference type="InterPro" id="IPR027417">
    <property type="entry name" value="P-loop_NTPase"/>
</dbReference>
<name>A0ABQ0J957_9VIBR</name>
<evidence type="ECO:0000259" key="1">
    <source>
        <dbReference type="Pfam" id="PF00005"/>
    </source>
</evidence>
<proteinExistence type="predicted"/>
<dbReference type="EMBL" id="BBMS01000009">
    <property type="protein sequence ID" value="GAL25314.1"/>
    <property type="molecule type" value="Genomic_DNA"/>
</dbReference>
<dbReference type="InterPro" id="IPR003439">
    <property type="entry name" value="ABC_transporter-like_ATP-bd"/>
</dbReference>
<protein>
    <submittedName>
        <fullName evidence="2">Lipid A export ATP-binding/permease protein MsbA</fullName>
    </submittedName>
</protein>
<organism evidence="2 3">
    <name type="scientific">Vibrio variabilis</name>
    <dbReference type="NCBI Taxonomy" id="990271"/>
    <lineage>
        <taxon>Bacteria</taxon>
        <taxon>Pseudomonadati</taxon>
        <taxon>Pseudomonadota</taxon>
        <taxon>Gammaproteobacteria</taxon>
        <taxon>Vibrionales</taxon>
        <taxon>Vibrionaceae</taxon>
        <taxon>Vibrio</taxon>
    </lineage>
</organism>
<keyword evidence="2" id="KW-0067">ATP-binding</keyword>